<dbReference type="SUPFAM" id="SSF56349">
    <property type="entry name" value="DNA breaking-rejoining enzymes"/>
    <property type="match status" value="1"/>
</dbReference>
<evidence type="ECO:0000256" key="2">
    <source>
        <dbReference type="SAM" id="MobiDB-lite"/>
    </source>
</evidence>
<proteinExistence type="predicted"/>
<dbReference type="InterPro" id="IPR002104">
    <property type="entry name" value="Integrase_catalytic"/>
</dbReference>
<dbReference type="Pfam" id="PF00589">
    <property type="entry name" value="Phage_integrase"/>
    <property type="match status" value="1"/>
</dbReference>
<sequence length="139" mass="15073">MNCYPFIEAEKAGNHNVARAQHGSPRADCPSVPELVHCHMLRKTKAMDLYQQGIPLPIIMRLLGHENASTTAAFYAFATLDMMREAVNAATPAINDSPTSDLPSISSKPSTPPIARVVKPRNQPANPTSTDARGDRRPA</sequence>
<dbReference type="RefSeq" id="WP_344115861.1">
    <property type="nucleotide sequence ID" value="NZ_BAAANE010000011.1"/>
</dbReference>
<dbReference type="Proteomes" id="UP001501319">
    <property type="component" value="Unassembled WGS sequence"/>
</dbReference>
<dbReference type="InterPro" id="IPR013762">
    <property type="entry name" value="Integrase-like_cat_sf"/>
</dbReference>
<dbReference type="InterPro" id="IPR011010">
    <property type="entry name" value="DNA_brk_join_enz"/>
</dbReference>
<organism evidence="4 5">
    <name type="scientific">Kribbella alba</name>
    <dbReference type="NCBI Taxonomy" id="190197"/>
    <lineage>
        <taxon>Bacteria</taxon>
        <taxon>Bacillati</taxon>
        <taxon>Actinomycetota</taxon>
        <taxon>Actinomycetes</taxon>
        <taxon>Propionibacteriales</taxon>
        <taxon>Kribbellaceae</taxon>
        <taxon>Kribbella</taxon>
    </lineage>
</organism>
<evidence type="ECO:0000256" key="1">
    <source>
        <dbReference type="ARBA" id="ARBA00023172"/>
    </source>
</evidence>
<protein>
    <recommendedName>
        <fullName evidence="3">Tyr recombinase domain-containing protein</fullName>
    </recommendedName>
</protein>
<evidence type="ECO:0000259" key="3">
    <source>
        <dbReference type="Pfam" id="PF00589"/>
    </source>
</evidence>
<name>A0ABN2FSD6_9ACTN</name>
<reference evidence="4 5" key="1">
    <citation type="journal article" date="2019" name="Int. J. Syst. Evol. Microbiol.">
        <title>The Global Catalogue of Microorganisms (GCM) 10K type strain sequencing project: providing services to taxonomists for standard genome sequencing and annotation.</title>
        <authorList>
            <consortium name="The Broad Institute Genomics Platform"/>
            <consortium name="The Broad Institute Genome Sequencing Center for Infectious Disease"/>
            <person name="Wu L."/>
            <person name="Ma J."/>
        </authorList>
    </citation>
    <scope>NUCLEOTIDE SEQUENCE [LARGE SCALE GENOMIC DNA]</scope>
    <source>
        <strain evidence="4 5">JCM 14306</strain>
    </source>
</reference>
<evidence type="ECO:0000313" key="5">
    <source>
        <dbReference type="Proteomes" id="UP001501319"/>
    </source>
</evidence>
<evidence type="ECO:0000313" key="4">
    <source>
        <dbReference type="EMBL" id="GAA1658220.1"/>
    </source>
</evidence>
<dbReference type="EMBL" id="BAAANE010000011">
    <property type="protein sequence ID" value="GAA1658220.1"/>
    <property type="molecule type" value="Genomic_DNA"/>
</dbReference>
<keyword evidence="1" id="KW-0233">DNA recombination</keyword>
<dbReference type="Gene3D" id="1.10.443.10">
    <property type="entry name" value="Intergrase catalytic core"/>
    <property type="match status" value="1"/>
</dbReference>
<comment type="caution">
    <text evidence="4">The sequence shown here is derived from an EMBL/GenBank/DDBJ whole genome shotgun (WGS) entry which is preliminary data.</text>
</comment>
<feature type="domain" description="Tyr recombinase" evidence="3">
    <location>
        <begin position="35"/>
        <end position="76"/>
    </location>
</feature>
<keyword evidence="5" id="KW-1185">Reference proteome</keyword>
<accession>A0ABN2FSD6</accession>
<gene>
    <name evidence="4" type="ORF">GCM10009744_59300</name>
</gene>
<feature type="region of interest" description="Disordered" evidence="2">
    <location>
        <begin position="92"/>
        <end position="139"/>
    </location>
</feature>